<organism evidence="1 2">
    <name type="scientific">Coemansia aciculifera</name>
    <dbReference type="NCBI Taxonomy" id="417176"/>
    <lineage>
        <taxon>Eukaryota</taxon>
        <taxon>Fungi</taxon>
        <taxon>Fungi incertae sedis</taxon>
        <taxon>Zoopagomycota</taxon>
        <taxon>Kickxellomycotina</taxon>
        <taxon>Kickxellomycetes</taxon>
        <taxon>Kickxellales</taxon>
        <taxon>Kickxellaceae</taxon>
        <taxon>Coemansia</taxon>
    </lineage>
</organism>
<sequence>MEFVYVSRVRQPRPSLSMAAHQKSVTDSRSRGREAASSPPSSVNGSDAHHDAQLRVRLAWFQRPRDLPIARPRAKEARLLVATMHSDINPVNAIKGKCQVRHSSEIADLNAWRAKSDNYYYTQLFDRYSTRLYDIIPVTQIRNAPQNVLQKLLDTYEFIFAETQKITDLVSNRRACTICAGWCSIGESLKCSLCDKNYHMQCLDPPIARKPAKGYSWQCAACRRGLQEQKMKQLQQPKLSSGSNVMDIAASDAMDTDTTVYDTYDRKRSTRLAGGATDDYAISLRSGTGTTALSSTAAAGNSTSAAASDSESRSGTKRLKLSHGDSKLYSSNAAGPIPRPKNRGLWPFRYFGVNTEMEDVLHDDERIYPRAVSRIGPKYQA</sequence>
<proteinExistence type="predicted"/>
<keyword evidence="2" id="KW-1185">Reference proteome</keyword>
<comment type="caution">
    <text evidence="1">The sequence shown here is derived from an EMBL/GenBank/DDBJ whole genome shotgun (WGS) entry which is preliminary data.</text>
</comment>
<evidence type="ECO:0000313" key="1">
    <source>
        <dbReference type="EMBL" id="KAJ2882729.1"/>
    </source>
</evidence>
<evidence type="ECO:0000313" key="2">
    <source>
        <dbReference type="Proteomes" id="UP001139981"/>
    </source>
</evidence>
<name>A0ACC1LV93_9FUNG</name>
<feature type="non-terminal residue" evidence="1">
    <location>
        <position position="381"/>
    </location>
</feature>
<reference evidence="1" key="1">
    <citation type="submission" date="2022-07" db="EMBL/GenBank/DDBJ databases">
        <title>Phylogenomic reconstructions and comparative analyses of Kickxellomycotina fungi.</title>
        <authorList>
            <person name="Reynolds N.K."/>
            <person name="Stajich J.E."/>
            <person name="Barry K."/>
            <person name="Grigoriev I.V."/>
            <person name="Crous P."/>
            <person name="Smith M.E."/>
        </authorList>
    </citation>
    <scope>NUCLEOTIDE SEQUENCE</scope>
    <source>
        <strain evidence="1">CBS 190363</strain>
    </source>
</reference>
<protein>
    <submittedName>
        <fullName evidence="1">PHD type zinc finger protein with BAH domain-containing protein</fullName>
    </submittedName>
</protein>
<dbReference type="EMBL" id="JANBVB010002743">
    <property type="protein sequence ID" value="KAJ2882729.1"/>
    <property type="molecule type" value="Genomic_DNA"/>
</dbReference>
<dbReference type="Proteomes" id="UP001139981">
    <property type="component" value="Unassembled WGS sequence"/>
</dbReference>
<gene>
    <name evidence="1" type="primary">SNT2_2</name>
    <name evidence="1" type="ORF">IWW38_005622</name>
</gene>
<accession>A0ACC1LV93</accession>